<evidence type="ECO:0000256" key="8">
    <source>
        <dbReference type="SAM" id="Coils"/>
    </source>
</evidence>
<dbReference type="Gene3D" id="1.20.120.1750">
    <property type="match status" value="1"/>
</dbReference>
<keyword evidence="3" id="KW-0479">Metal-binding</keyword>
<gene>
    <name evidence="11" type="ORF">H2200_003018</name>
</gene>
<feature type="compositionally biased region" description="Basic and acidic residues" evidence="9">
    <location>
        <begin position="875"/>
        <end position="893"/>
    </location>
</feature>
<feature type="region of interest" description="Disordered" evidence="9">
    <location>
        <begin position="1004"/>
        <end position="1036"/>
    </location>
</feature>
<dbReference type="PANTHER" id="PTHR22770:SF47">
    <property type="entry name" value="E3 UBIQUITIN-PROTEIN LIGASE RNF216"/>
    <property type="match status" value="1"/>
</dbReference>
<evidence type="ECO:0000256" key="3">
    <source>
        <dbReference type="ARBA" id="ARBA00022723"/>
    </source>
</evidence>
<reference evidence="11" key="1">
    <citation type="submission" date="2022-10" db="EMBL/GenBank/DDBJ databases">
        <title>Culturing micro-colonial fungi from biological soil crusts in the Mojave desert and describing Neophaeococcomyces mojavensis, and introducing the new genera and species Taxawa tesnikishii.</title>
        <authorList>
            <person name="Kurbessoian T."/>
            <person name="Stajich J.E."/>
        </authorList>
    </citation>
    <scope>NUCLEOTIDE SEQUENCE</scope>
    <source>
        <strain evidence="11">TK_41</strain>
    </source>
</reference>
<dbReference type="GO" id="GO:0016740">
    <property type="term" value="F:transferase activity"/>
    <property type="evidence" value="ECO:0007669"/>
    <property type="project" value="UniProtKB-KW"/>
</dbReference>
<keyword evidence="4" id="KW-0677">Repeat</keyword>
<dbReference type="CDD" id="cd20339">
    <property type="entry name" value="BRcat_RBR_RNF216"/>
    <property type="match status" value="1"/>
</dbReference>
<evidence type="ECO:0000256" key="6">
    <source>
        <dbReference type="ARBA" id="ARBA00022786"/>
    </source>
</evidence>
<dbReference type="AlphaFoldDB" id="A0AA38XGP9"/>
<comment type="pathway">
    <text evidence="1">Protein modification; protein ubiquitination.</text>
</comment>
<proteinExistence type="predicted"/>
<evidence type="ECO:0000256" key="1">
    <source>
        <dbReference type="ARBA" id="ARBA00004906"/>
    </source>
</evidence>
<evidence type="ECO:0000256" key="2">
    <source>
        <dbReference type="ARBA" id="ARBA00022679"/>
    </source>
</evidence>
<evidence type="ECO:0000256" key="5">
    <source>
        <dbReference type="ARBA" id="ARBA00022771"/>
    </source>
</evidence>
<feature type="region of interest" description="Disordered" evidence="9">
    <location>
        <begin position="161"/>
        <end position="186"/>
    </location>
</feature>
<sequence length="1094" mass="121571">MAYQPMIPGFKEIPKGLDDFPDALVYRSPRHTRPALAERNRAVIEVSDDESEDLEVLRAPPAQQVRHATTRNVISIDSSSDGEGSEMDVIVMPPRLTHKRSRTDASSLGGSPHTAARTSGKRRATPADPYAARSAASLQAVTTRQPQYQAPNNAHLMPATFSGNSKFTLGTQRKTKSPKKREAEEPPYYVDGRLDVKMYRGPGYARFPVALGTVEGHQELCDKWDADSQARTARYLAKLERKERARAQYHAYTLDDTDPDSESSDDPTIEHKAAFEEKCLESVVEIFPDIDRSFVRKKISQAPPPQMRRSEDDDDLVALGLEPLAEKIISEVLEMQSYPKDRASKSTGNAKVAADDGTGITINWDRTLPKDEMYLKDATILIARHFPHVPTHFVDHLVKQNKSIFDTYVAIHDMENQYFAVQPKPYPRRKLPRPELEKKYALKATDRRIPLEYANHVNEVQAAKQHVEREAIKDAARKAKEDAEALNVAEHVKSGAIIECKCCFDGEIPLNRVVPCMAEVPHNFCFSCVEGLADTQVGMLKHEMLCMDASGCTAKLSHEDIGRAIPITTFDRLELNQQQAEIMAANIEGLEQCPSCDYKAICEDVEQEPIFYCQNPDCSRATCRKCDKDDHSPKTCKEASVDKVLSARHLIEEARSEAIIRTCRKCKAKIVKEYGCNKMTCTRCGSLFCYNCNEDITKLGGNAYSHFGRNCILYDEPSGDRHEKEALEAEKDAISKAKAMDAELDETKLQIDTGKASKSSTRTPAMHNLLNHPAGGVFMQDMNNRAARLNDRQVQLQNMQQRIAQLEAMRPDREIGDILAEVRAMNGAFDMDNIPGPEARMQQMQQLQALQRRARANIAQRPLPQIDPPAPNPGREARRGREAARPPPRDHDMAAHHDIFANRFPDPFFLPPAYPDNNAQAGWAGFDGGGFAGAPQQLDFDLARPQAPLPRPPRPFQVDPAGGFENAPNANQRAFLGLSAAQRQALQAHADAARAQATAQRQAVQAQADAARAQATAHRRAARAQRDAAHAQREAGQAQMDAGQFIQRTFAQVQEQLAAAGININFNGEHFPMAQHAFPGNNAHGGMDGGQRYP</sequence>
<protein>
    <recommendedName>
        <fullName evidence="10">RING-type domain-containing protein</fullName>
    </recommendedName>
</protein>
<evidence type="ECO:0000256" key="4">
    <source>
        <dbReference type="ARBA" id="ARBA00022737"/>
    </source>
</evidence>
<evidence type="ECO:0000259" key="10">
    <source>
        <dbReference type="PROSITE" id="PS51873"/>
    </source>
</evidence>
<feature type="region of interest" description="Disordered" evidence="9">
    <location>
        <begin position="943"/>
        <end position="969"/>
    </location>
</feature>
<evidence type="ECO:0000313" key="12">
    <source>
        <dbReference type="Proteomes" id="UP001172673"/>
    </source>
</evidence>
<feature type="compositionally biased region" description="Polar residues" evidence="9">
    <location>
        <begin position="136"/>
        <end position="145"/>
    </location>
</feature>
<feature type="coiled-coil region" evidence="8">
    <location>
        <begin position="779"/>
        <end position="809"/>
    </location>
</feature>
<dbReference type="Pfam" id="PF26200">
    <property type="entry name" value="Rcat_RNF216"/>
    <property type="match status" value="1"/>
</dbReference>
<dbReference type="InterPro" id="IPR044066">
    <property type="entry name" value="TRIAD_supradom"/>
</dbReference>
<dbReference type="EMBL" id="JAPDRK010000004">
    <property type="protein sequence ID" value="KAJ9613077.1"/>
    <property type="molecule type" value="Genomic_DNA"/>
</dbReference>
<feature type="region of interest" description="Disordered" evidence="9">
    <location>
        <begin position="97"/>
        <end position="145"/>
    </location>
</feature>
<keyword evidence="5" id="KW-0863">Zinc-finger</keyword>
<dbReference type="InterPro" id="IPR047546">
    <property type="entry name" value="Rcat_RBR_RNF216"/>
</dbReference>
<keyword evidence="2" id="KW-0808">Transferase</keyword>
<dbReference type="CDD" id="cd20353">
    <property type="entry name" value="Rcat_RBR_RNF216"/>
    <property type="match status" value="1"/>
</dbReference>
<keyword evidence="7" id="KW-0862">Zinc</keyword>
<feature type="region of interest" description="Disordered" evidence="9">
    <location>
        <begin position="859"/>
        <end position="893"/>
    </location>
</feature>
<dbReference type="PANTHER" id="PTHR22770">
    <property type="entry name" value="UBIQUITIN CONJUGATING ENZYME 7 INTERACTING PROTEIN-RELATED"/>
    <property type="match status" value="1"/>
</dbReference>
<dbReference type="InterPro" id="IPR047545">
    <property type="entry name" value="BRcat_RBR_RNF216"/>
</dbReference>
<dbReference type="PROSITE" id="PS51873">
    <property type="entry name" value="TRIAD"/>
    <property type="match status" value="1"/>
</dbReference>
<dbReference type="Proteomes" id="UP001172673">
    <property type="component" value="Unassembled WGS sequence"/>
</dbReference>
<feature type="compositionally biased region" description="Low complexity" evidence="9">
    <location>
        <begin position="1004"/>
        <end position="1016"/>
    </location>
</feature>
<dbReference type="InterPro" id="IPR051628">
    <property type="entry name" value="LUBAC_E3_Ligases"/>
</dbReference>
<keyword evidence="6" id="KW-0833">Ubl conjugation pathway</keyword>
<dbReference type="GO" id="GO:0008270">
    <property type="term" value="F:zinc ion binding"/>
    <property type="evidence" value="ECO:0007669"/>
    <property type="project" value="UniProtKB-KW"/>
</dbReference>
<feature type="compositionally biased region" description="Polar residues" evidence="9">
    <location>
        <begin position="161"/>
        <end position="172"/>
    </location>
</feature>
<organism evidence="11 12">
    <name type="scientific">Cladophialophora chaetospira</name>
    <dbReference type="NCBI Taxonomy" id="386627"/>
    <lineage>
        <taxon>Eukaryota</taxon>
        <taxon>Fungi</taxon>
        <taxon>Dikarya</taxon>
        <taxon>Ascomycota</taxon>
        <taxon>Pezizomycotina</taxon>
        <taxon>Eurotiomycetes</taxon>
        <taxon>Chaetothyriomycetidae</taxon>
        <taxon>Chaetothyriales</taxon>
        <taxon>Herpotrichiellaceae</taxon>
        <taxon>Cladophialophora</taxon>
    </lineage>
</organism>
<evidence type="ECO:0000256" key="9">
    <source>
        <dbReference type="SAM" id="MobiDB-lite"/>
    </source>
</evidence>
<feature type="domain" description="RING-type" evidence="10">
    <location>
        <begin position="496"/>
        <end position="715"/>
    </location>
</feature>
<name>A0AA38XGP9_9EURO</name>
<keyword evidence="12" id="KW-1185">Reference proteome</keyword>
<dbReference type="SUPFAM" id="SSF57850">
    <property type="entry name" value="RING/U-box"/>
    <property type="match status" value="1"/>
</dbReference>
<accession>A0AA38XGP9</accession>
<evidence type="ECO:0000256" key="7">
    <source>
        <dbReference type="ARBA" id="ARBA00022833"/>
    </source>
</evidence>
<evidence type="ECO:0000313" key="11">
    <source>
        <dbReference type="EMBL" id="KAJ9613077.1"/>
    </source>
</evidence>
<feature type="compositionally biased region" description="Basic and acidic residues" evidence="9">
    <location>
        <begin position="1024"/>
        <end position="1033"/>
    </location>
</feature>
<comment type="caution">
    <text evidence="11">The sequence shown here is derived from an EMBL/GenBank/DDBJ whole genome shotgun (WGS) entry which is preliminary data.</text>
</comment>
<keyword evidence="8" id="KW-0175">Coiled coil</keyword>